<reference evidence="3 4" key="2">
    <citation type="submission" date="2015-05" db="EMBL/GenBank/DDBJ databases">
        <title>Lifestyle Evolution in Cyanobacterial Symbionts of Sponges.</title>
        <authorList>
            <person name="Burgsdorf I."/>
            <person name="Slaby B.M."/>
            <person name="Handley K.M."/>
            <person name="Haber M."/>
            <person name="Blom J."/>
            <person name="Marshall C.W."/>
            <person name="Gilbert J.A."/>
            <person name="Hentschel U."/>
            <person name="Steindler L."/>
        </authorList>
    </citation>
    <scope>NUCLEOTIDE SEQUENCE [LARGE SCALE GENOMIC DNA]</scope>
    <source>
        <strain evidence="3">15L</strain>
    </source>
</reference>
<dbReference type="Pfam" id="PF00884">
    <property type="entry name" value="Sulfatase"/>
    <property type="match status" value="1"/>
</dbReference>
<dbReference type="PATRIC" id="fig|1608419.3.peg.1512"/>
<proteinExistence type="predicted"/>
<dbReference type="EMBL" id="JYFQ01000025">
    <property type="protein sequence ID" value="KKZ14425.1"/>
    <property type="molecule type" value="Genomic_DNA"/>
</dbReference>
<dbReference type="Gene3D" id="3.30.1120.10">
    <property type="match status" value="1"/>
</dbReference>
<evidence type="ECO:0000256" key="1">
    <source>
        <dbReference type="SAM" id="SignalP"/>
    </source>
</evidence>
<name>A0A0G8AYM8_9SYNE</name>
<dbReference type="InterPro" id="IPR017850">
    <property type="entry name" value="Alkaline_phosphatase_core_sf"/>
</dbReference>
<dbReference type="Gene3D" id="3.40.720.10">
    <property type="entry name" value="Alkaline Phosphatase, subunit A"/>
    <property type="match status" value="1"/>
</dbReference>
<evidence type="ECO:0000313" key="3">
    <source>
        <dbReference type="EMBL" id="KKZ14425.1"/>
    </source>
</evidence>
<dbReference type="PANTHER" id="PTHR43751:SF3">
    <property type="entry name" value="SULFATASE N-TERMINAL DOMAIN-CONTAINING PROTEIN"/>
    <property type="match status" value="1"/>
</dbReference>
<dbReference type="AlphaFoldDB" id="A0A0G8AYM8"/>
<evidence type="ECO:0000313" key="4">
    <source>
        <dbReference type="Proteomes" id="UP000035037"/>
    </source>
</evidence>
<reference evidence="3 4" key="1">
    <citation type="submission" date="2015-02" db="EMBL/GenBank/DDBJ databases">
        <authorList>
            <person name="Slaby B."/>
            <person name="Hentschel U."/>
        </authorList>
    </citation>
    <scope>NUCLEOTIDE SEQUENCE [LARGE SCALE GENOMIC DNA]</scope>
    <source>
        <strain evidence="3">15L</strain>
    </source>
</reference>
<dbReference type="PANTHER" id="PTHR43751">
    <property type="entry name" value="SULFATASE"/>
    <property type="match status" value="1"/>
</dbReference>
<feature type="domain" description="Sulfatase N-terminal" evidence="2">
    <location>
        <begin position="37"/>
        <end position="367"/>
    </location>
</feature>
<sequence length="472" mass="52165">MVDYSCAKRPRHTFLLPLLILVFSGCSTSDQETDMPPNIIYIMADDLGYGDLGSYGQTTIQTPRLDQMAAEGIRFTSHYAGSTVCAPSRCVLMTGLHSGHCRIRGNARLPLEDEDVTVAEVLQDAGYATGLVGKWGLGEAGSPGIPNRQGFDYFYGYLNQVHAHNFYPEFLWRDTTQVALQNEVVAVGNFGGYATKRVDYSHDLFTEEALAFIDRHTDGPFFLYLAYTIPHANNESRHGGLHGMEVPDYGIYADMDWEDAHKGTAAMISRLDRDVGRLLDHLAAQGIDDNTLVVFTSDNGPHREGGRDPELFDSSGPLRGIKRALYEGGIRVPLIARWPERIAAGTVSDHPSAFWDFLSTAAEIAGVEAPETDGLSYLPALAGENQEAHDHLYWEFHEGAAPTQAVRSGNYKAVYFHESGVTELYDLEQDLGETIDLSAQMPGLADSLVELMRHARTPNERWSITWTTTELP</sequence>
<comment type="caution">
    <text evidence="3">The sequence shown here is derived from an EMBL/GenBank/DDBJ whole genome shotgun (WGS) entry which is preliminary data.</text>
</comment>
<keyword evidence="1" id="KW-0732">Signal</keyword>
<evidence type="ECO:0000259" key="2">
    <source>
        <dbReference type="Pfam" id="PF00884"/>
    </source>
</evidence>
<protein>
    <submittedName>
        <fullName evidence="3">N-acetylgalactosamine 6-sulfatase</fullName>
    </submittedName>
</protein>
<accession>A0A0G8AYM8</accession>
<dbReference type="InterPro" id="IPR000917">
    <property type="entry name" value="Sulfatase_N"/>
</dbReference>
<gene>
    <name evidence="3" type="ORF">TQ37_01260</name>
</gene>
<dbReference type="Proteomes" id="UP000035037">
    <property type="component" value="Unassembled WGS sequence"/>
</dbReference>
<dbReference type="CDD" id="cd16145">
    <property type="entry name" value="ARS_like"/>
    <property type="match status" value="1"/>
</dbReference>
<dbReference type="SUPFAM" id="SSF53649">
    <property type="entry name" value="Alkaline phosphatase-like"/>
    <property type="match status" value="1"/>
</dbReference>
<organism evidence="3 4">
    <name type="scientific">Candidatus Synechococcus spongiarum 15L</name>
    <dbReference type="NCBI Taxonomy" id="1608419"/>
    <lineage>
        <taxon>Bacteria</taxon>
        <taxon>Bacillati</taxon>
        <taxon>Cyanobacteriota</taxon>
        <taxon>Cyanophyceae</taxon>
        <taxon>Synechococcales</taxon>
        <taxon>Synechococcaceae</taxon>
        <taxon>Synechococcus</taxon>
    </lineage>
</organism>
<dbReference type="InterPro" id="IPR052701">
    <property type="entry name" value="GAG_Ulvan_Degrading_Sulfatases"/>
</dbReference>
<feature type="chain" id="PRO_5002569894" evidence="1">
    <location>
        <begin position="30"/>
        <end position="472"/>
    </location>
</feature>
<feature type="signal peptide" evidence="1">
    <location>
        <begin position="1"/>
        <end position="29"/>
    </location>
</feature>